<evidence type="ECO:0000313" key="5">
    <source>
        <dbReference type="Proteomes" id="UP000655208"/>
    </source>
</evidence>
<dbReference type="Proteomes" id="UP000655208">
    <property type="component" value="Unassembled WGS sequence"/>
</dbReference>
<keyword evidence="1" id="KW-0808">Transferase</keyword>
<dbReference type="RefSeq" id="WP_188939844.1">
    <property type="nucleotide sequence ID" value="NZ_BMNA01000001.1"/>
</dbReference>
<dbReference type="Pfam" id="PF12804">
    <property type="entry name" value="NTP_transf_3"/>
    <property type="match status" value="1"/>
</dbReference>
<keyword evidence="2" id="KW-0548">Nucleotidyltransferase</keyword>
<dbReference type="EMBL" id="BMNA01000001">
    <property type="protein sequence ID" value="GGL88010.1"/>
    <property type="molecule type" value="Genomic_DNA"/>
</dbReference>
<dbReference type="AlphaFoldDB" id="A0A917SLG9"/>
<organism evidence="4 5">
    <name type="scientific">Nakamurella endophytica</name>
    <dbReference type="NCBI Taxonomy" id="1748367"/>
    <lineage>
        <taxon>Bacteria</taxon>
        <taxon>Bacillati</taxon>
        <taxon>Actinomycetota</taxon>
        <taxon>Actinomycetes</taxon>
        <taxon>Nakamurellales</taxon>
        <taxon>Nakamurellaceae</taxon>
        <taxon>Nakamurella</taxon>
    </lineage>
</organism>
<feature type="domain" description="MobA-like NTP transferase" evidence="3">
    <location>
        <begin position="14"/>
        <end position="139"/>
    </location>
</feature>
<sequence>MSPAAPGAGGDLAGVVLAAGRGSRMRPLTDRVPKPLLTVGDRSLLELALARVAALTPSLAVNAHHLAGQIDEAARALHPGVHVSHEREALLGTAGALHRLRDWIGGRPVVVANSDMWLARPVPNALLEGWDGRRVRLLTEDVGRPADFGTHRYMGVCLLPGPVAAALTGEPSGLYAAVWRDAAAAGELDLVPAAGGGFDCGTAAEFVTANLQATGRRAVVAPDAEVEGTVDLAVVLAGGRVTAGEHLVAAVRDRWGQTLPADPAAIEVPAAAG</sequence>
<dbReference type="InterPro" id="IPR050065">
    <property type="entry name" value="GlmU-like"/>
</dbReference>
<proteinExistence type="predicted"/>
<comment type="caution">
    <text evidence="4">The sequence shown here is derived from an EMBL/GenBank/DDBJ whole genome shotgun (WGS) entry which is preliminary data.</text>
</comment>
<reference evidence="4" key="1">
    <citation type="journal article" date="2014" name="Int. J. Syst. Evol. Microbiol.">
        <title>Complete genome sequence of Corynebacterium casei LMG S-19264T (=DSM 44701T), isolated from a smear-ripened cheese.</title>
        <authorList>
            <consortium name="US DOE Joint Genome Institute (JGI-PGF)"/>
            <person name="Walter F."/>
            <person name="Albersmeier A."/>
            <person name="Kalinowski J."/>
            <person name="Ruckert C."/>
        </authorList>
    </citation>
    <scope>NUCLEOTIDE SEQUENCE</scope>
    <source>
        <strain evidence="4">CGMCC 4.7308</strain>
    </source>
</reference>
<dbReference type="InterPro" id="IPR025877">
    <property type="entry name" value="MobA-like_NTP_Trfase"/>
</dbReference>
<evidence type="ECO:0000256" key="1">
    <source>
        <dbReference type="ARBA" id="ARBA00022679"/>
    </source>
</evidence>
<reference evidence="4" key="2">
    <citation type="submission" date="2020-09" db="EMBL/GenBank/DDBJ databases">
        <authorList>
            <person name="Sun Q."/>
            <person name="Zhou Y."/>
        </authorList>
    </citation>
    <scope>NUCLEOTIDE SEQUENCE</scope>
    <source>
        <strain evidence="4">CGMCC 4.7308</strain>
    </source>
</reference>
<dbReference type="Gene3D" id="3.90.550.10">
    <property type="entry name" value="Spore Coat Polysaccharide Biosynthesis Protein SpsA, Chain A"/>
    <property type="match status" value="1"/>
</dbReference>
<gene>
    <name evidence="4" type="ORF">GCM10011594_04550</name>
</gene>
<dbReference type="PANTHER" id="PTHR43584:SF8">
    <property type="entry name" value="N-ACETYLMURAMATE ALPHA-1-PHOSPHATE URIDYLYLTRANSFERASE"/>
    <property type="match status" value="1"/>
</dbReference>
<evidence type="ECO:0000259" key="3">
    <source>
        <dbReference type="Pfam" id="PF12804"/>
    </source>
</evidence>
<accession>A0A917SLG9</accession>
<dbReference type="GO" id="GO:0016779">
    <property type="term" value="F:nucleotidyltransferase activity"/>
    <property type="evidence" value="ECO:0007669"/>
    <property type="project" value="UniProtKB-KW"/>
</dbReference>
<protein>
    <recommendedName>
        <fullName evidence="3">MobA-like NTP transferase domain-containing protein</fullName>
    </recommendedName>
</protein>
<name>A0A917SLG9_9ACTN</name>
<dbReference type="InterPro" id="IPR029044">
    <property type="entry name" value="Nucleotide-diphossugar_trans"/>
</dbReference>
<dbReference type="PANTHER" id="PTHR43584">
    <property type="entry name" value="NUCLEOTIDYL TRANSFERASE"/>
    <property type="match status" value="1"/>
</dbReference>
<dbReference type="SUPFAM" id="SSF53448">
    <property type="entry name" value="Nucleotide-diphospho-sugar transferases"/>
    <property type="match status" value="1"/>
</dbReference>
<keyword evidence="5" id="KW-1185">Reference proteome</keyword>
<evidence type="ECO:0000256" key="2">
    <source>
        <dbReference type="ARBA" id="ARBA00022695"/>
    </source>
</evidence>
<evidence type="ECO:0000313" key="4">
    <source>
        <dbReference type="EMBL" id="GGL88010.1"/>
    </source>
</evidence>